<dbReference type="Proteomes" id="UP000515908">
    <property type="component" value="Chromosome 10"/>
</dbReference>
<dbReference type="VEuPathDB" id="TriTrypDB:ADEAN_000574300"/>
<proteinExistence type="inferred from homology"/>
<dbReference type="AlphaFoldDB" id="A0A7G2CFX3"/>
<evidence type="ECO:0000256" key="1">
    <source>
        <dbReference type="ARBA" id="ARBA00006298"/>
    </source>
</evidence>
<keyword evidence="2" id="KW-0808">Transferase</keyword>
<dbReference type="PANTHER" id="PTHR22767:SF3">
    <property type="entry name" value="N-ALPHA-ACETYLTRANSFERASE 25, NATB AUXILIARY SUBUNIT"/>
    <property type="match status" value="1"/>
</dbReference>
<sequence>MQLTALTMTQSIRSGWCRPGLAQVPPDATEHLQLKMATRLLDSAVLTEKGVPSFSTTRAYVEVLCQQELYEEAVKFICSPRGGRLGLLEGRLEILCQTLVLQKRYRAANAAAKMLWKINSDNWAPFQTYLDTIEKVSEDAEDASTVITLESDEELLRASIPLATADSSWDAALALADELQALENQERAKKRRRGPFMAKLAILHKKGDTQALSEAIVQYTKLFVNKPCCFLDISTFLTSQSAEAVYQWSTAGEEEDSLAQHNKRILGLRTYISQWGCEAGAIPEEGELKRLIQVCKEGYEAARPLSTSLAWSEEGLCDGYIHALLNIVLHAYVAHGKDATWLSIGLEAFDHVDRRMNNPAWLIFSSCFAHLLRLADRAAVRQLAFKDIQHDTMFHLSYWPLRKGLAMDDIVTFVKHASIYYGRMERDVSLLRAKVFTFMSWPAMQDIKRFEYKQMHSLAKVLHTPERVLALLPECQTQKNILKLLDTYGAQLWTSLTTLRDARAPLVDNSDWSVCRSMVLANIHTEKAARLSEALVHFAPKEERVQWGVQLNSSLLLLHDVVAIEVHLARLALLKKQSSKKSKNAPQAPAVEALILYSEKSIGELGGVECFPRIQPIATVLQPYIKSEGEETVVDTQQTFEAALKTVTQSPEVFEEFLFNEMFILVALLQVGSVAKTPVVAWANMLQETLVAAKQKYESGEWSFSAVPVTGDLGNTLLTDKSNQTLNLISELTSSVTAVTRRR</sequence>
<reference evidence="2 3" key="1">
    <citation type="submission" date="2020-08" db="EMBL/GenBank/DDBJ databases">
        <authorList>
            <person name="Newling K."/>
            <person name="Davey J."/>
            <person name="Forrester S."/>
        </authorList>
    </citation>
    <scope>NUCLEOTIDE SEQUENCE [LARGE SCALE GENOMIC DNA]</scope>
    <source>
        <strain evidence="3">Crithidia deanei Carvalho (ATCC PRA-265)</strain>
    </source>
</reference>
<accession>A0A7G2CFX3</accession>
<dbReference type="GO" id="GO:0016740">
    <property type="term" value="F:transferase activity"/>
    <property type="evidence" value="ECO:0007669"/>
    <property type="project" value="UniProtKB-KW"/>
</dbReference>
<dbReference type="GO" id="GO:0031416">
    <property type="term" value="C:NatB complex"/>
    <property type="evidence" value="ECO:0007669"/>
    <property type="project" value="TreeGrafter"/>
</dbReference>
<evidence type="ECO:0000313" key="2">
    <source>
        <dbReference type="EMBL" id="CAD2218255.1"/>
    </source>
</evidence>
<dbReference type="Pfam" id="PF09797">
    <property type="entry name" value="NatB_MDM20"/>
    <property type="match status" value="1"/>
</dbReference>
<dbReference type="OrthoDB" id="1874341at2759"/>
<dbReference type="EMBL" id="LR877154">
    <property type="protein sequence ID" value="CAD2218255.1"/>
    <property type="molecule type" value="Genomic_DNA"/>
</dbReference>
<keyword evidence="3" id="KW-1185">Reference proteome</keyword>
<evidence type="ECO:0000313" key="3">
    <source>
        <dbReference type="Proteomes" id="UP000515908"/>
    </source>
</evidence>
<dbReference type="PANTHER" id="PTHR22767">
    <property type="entry name" value="N-TERMINAL ACETYLTRANSFERASE-RELATED"/>
    <property type="match status" value="1"/>
</dbReference>
<protein>
    <submittedName>
        <fullName evidence="2">N-acetyltransferase B complex (NatB) non catalytic subunit, putative</fullName>
    </submittedName>
</protein>
<gene>
    <name evidence="2" type="ORF">ADEAN_000574300</name>
</gene>
<name>A0A7G2CFX3_9TRYP</name>
<organism evidence="2 3">
    <name type="scientific">Angomonas deanei</name>
    <dbReference type="NCBI Taxonomy" id="59799"/>
    <lineage>
        <taxon>Eukaryota</taxon>
        <taxon>Discoba</taxon>
        <taxon>Euglenozoa</taxon>
        <taxon>Kinetoplastea</taxon>
        <taxon>Metakinetoplastina</taxon>
        <taxon>Trypanosomatida</taxon>
        <taxon>Trypanosomatidae</taxon>
        <taxon>Strigomonadinae</taxon>
        <taxon>Angomonas</taxon>
    </lineage>
</organism>
<comment type="similarity">
    <text evidence="1">Belongs to the MDM20/NAA25 family.</text>
</comment>
<dbReference type="InterPro" id="IPR019183">
    <property type="entry name" value="NAA25_NatB_aux_su"/>
</dbReference>